<name>A0A1I0R0G8_9BACT</name>
<organism evidence="2 3">
    <name type="scientific">Roseivirga pacifica</name>
    <dbReference type="NCBI Taxonomy" id="1267423"/>
    <lineage>
        <taxon>Bacteria</taxon>
        <taxon>Pseudomonadati</taxon>
        <taxon>Bacteroidota</taxon>
        <taxon>Cytophagia</taxon>
        <taxon>Cytophagales</taxon>
        <taxon>Roseivirgaceae</taxon>
        <taxon>Roseivirga</taxon>
    </lineage>
</organism>
<dbReference type="AlphaFoldDB" id="A0A1I0R0G8"/>
<evidence type="ECO:0000313" key="2">
    <source>
        <dbReference type="EMBL" id="SEW33533.1"/>
    </source>
</evidence>
<evidence type="ECO:0000313" key="3">
    <source>
        <dbReference type="Proteomes" id="UP000199437"/>
    </source>
</evidence>
<dbReference type="EMBL" id="FOIR01000002">
    <property type="protein sequence ID" value="SEW33533.1"/>
    <property type="molecule type" value="Genomic_DNA"/>
</dbReference>
<gene>
    <name evidence="2" type="ORF">SAMN05216290_3020</name>
</gene>
<keyword evidence="3" id="KW-1185">Reference proteome</keyword>
<evidence type="ECO:0000256" key="1">
    <source>
        <dbReference type="SAM" id="Phobius"/>
    </source>
</evidence>
<evidence type="ECO:0008006" key="4">
    <source>
        <dbReference type="Google" id="ProtNLM"/>
    </source>
</evidence>
<keyword evidence="1" id="KW-1133">Transmembrane helix</keyword>
<feature type="transmembrane region" description="Helical" evidence="1">
    <location>
        <begin position="499"/>
        <end position="527"/>
    </location>
</feature>
<keyword evidence="1" id="KW-0812">Transmembrane</keyword>
<protein>
    <recommendedName>
        <fullName evidence="4">Peptidoglycan binding domain-containing protein</fullName>
    </recommendedName>
</protein>
<proteinExistence type="predicted"/>
<keyword evidence="1" id="KW-0472">Membrane</keyword>
<reference evidence="3" key="1">
    <citation type="submission" date="2016-10" db="EMBL/GenBank/DDBJ databases">
        <authorList>
            <person name="Varghese N."/>
            <person name="Submissions S."/>
        </authorList>
    </citation>
    <scope>NUCLEOTIDE SEQUENCE [LARGE SCALE GENOMIC DNA]</scope>
    <source>
        <strain evidence="3">CGMCC 1.12402</strain>
    </source>
</reference>
<dbReference type="Proteomes" id="UP000199437">
    <property type="component" value="Unassembled WGS sequence"/>
</dbReference>
<dbReference type="STRING" id="1267423.SAMN05216290_3020"/>
<dbReference type="RefSeq" id="WP_090259394.1">
    <property type="nucleotide sequence ID" value="NZ_FOIR01000002.1"/>
</dbReference>
<accession>A0A1I0R0G8</accession>
<dbReference type="GeneID" id="99987701"/>
<sequence>MSGIQDIVDTLHQEYLPKASSQLTDLAQQLGDLGYLEAFDDQTSLINEQEVNTAMQQFSTEFKSAQLISSKELSQLTQIYGSELNNRLLQLCLDVDEGLTFKALPNFGDQDLKVRIIHYRLKLLGVYTNPVSTYYNATSYHGLTQLADMIGKSLLTTCNLLADLQQFTVKYIQHKGYSNPVSIFKINPATLSQLKGTDGKPHKLENYTGAFKRSVKRELTRYPEVFEQLKQTIFKRNDDRVDMDSVNELAQNSDNGFVIRLIQIHQWMAGFYHGKLDGDLGPVTIQSLLQVIDSYNEAGDDINEKKALVVLVEKEGIVAFNTIFFLNKYKVEQSQSDKTIQTLESINASYQGASPEQQAAFNTNFHQGIANVRDGKSAAVKQGFLGRIFSGIKGFFKKIFRFAKRIFGWIAKAVGKVASFIGNFLKKIYEVIKEAAKHFIEGVKFLLGKTVVLSGNPNQNILTQFSSDSDVFNLAKNLDSTILNTHKSKVNEKVQSLKFSLLLIAMLFKTIRLLLLGAAVAWPIFLLKLAKSFKQLIDQYKQIQTT</sequence>
<dbReference type="OrthoDB" id="1491304at2"/>